<dbReference type="InterPro" id="IPR000198">
    <property type="entry name" value="RhoGAP_dom"/>
</dbReference>
<dbReference type="GO" id="GO:0007264">
    <property type="term" value="P:small GTPase-mediated signal transduction"/>
    <property type="evidence" value="ECO:0007669"/>
    <property type="project" value="TreeGrafter"/>
</dbReference>
<dbReference type="GO" id="GO:2001136">
    <property type="term" value="P:negative regulation of endocytic recycling"/>
    <property type="evidence" value="ECO:0007669"/>
    <property type="project" value="TreeGrafter"/>
</dbReference>
<dbReference type="PANTHER" id="PTHR45808:SF6">
    <property type="entry name" value="RHO GTPASE-ACTIVATING PROTEIN 1"/>
    <property type="match status" value="1"/>
</dbReference>
<evidence type="ECO:0000313" key="2">
    <source>
        <dbReference type="EMBL" id="KAK5875331.1"/>
    </source>
</evidence>
<name>A0AAN8G826_9TELE</name>
<dbReference type="Gene3D" id="1.10.555.10">
    <property type="entry name" value="Rho GTPase activation protein"/>
    <property type="match status" value="1"/>
</dbReference>
<dbReference type="SMART" id="SM00324">
    <property type="entry name" value="RhoGAP"/>
    <property type="match status" value="1"/>
</dbReference>
<reference evidence="2 3" key="1">
    <citation type="journal article" date="2023" name="Mol. Biol. Evol.">
        <title>Genomics of Secondarily Temperate Adaptation in the Only Non-Antarctic Icefish.</title>
        <authorList>
            <person name="Rivera-Colon A.G."/>
            <person name="Rayamajhi N."/>
            <person name="Minhas B.F."/>
            <person name="Madrigal G."/>
            <person name="Bilyk K.T."/>
            <person name="Yoon V."/>
            <person name="Hune M."/>
            <person name="Gregory S."/>
            <person name="Cheng C.H.C."/>
            <person name="Catchen J.M."/>
        </authorList>
    </citation>
    <scope>NUCLEOTIDE SEQUENCE [LARGE SCALE GENOMIC DNA]</scope>
    <source>
        <strain evidence="2">JC2023a</strain>
    </source>
</reference>
<evidence type="ECO:0000259" key="1">
    <source>
        <dbReference type="PROSITE" id="PS50238"/>
    </source>
</evidence>
<keyword evidence="3" id="KW-1185">Reference proteome</keyword>
<accession>A0AAN8G826</accession>
<comment type="caution">
    <text evidence="2">The sequence shown here is derived from an EMBL/GenBank/DDBJ whole genome shotgun (WGS) entry which is preliminary data.</text>
</comment>
<feature type="domain" description="Rho-GAP" evidence="1">
    <location>
        <begin position="1"/>
        <end position="169"/>
    </location>
</feature>
<dbReference type="PROSITE" id="PS50238">
    <property type="entry name" value="RHOGAP"/>
    <property type="match status" value="1"/>
</dbReference>
<dbReference type="Proteomes" id="UP001335648">
    <property type="component" value="Unassembled WGS sequence"/>
</dbReference>
<dbReference type="SUPFAM" id="SSF48350">
    <property type="entry name" value="GTPase activation domain, GAP"/>
    <property type="match status" value="1"/>
</dbReference>
<dbReference type="InterPro" id="IPR008936">
    <property type="entry name" value="Rho_GTPase_activation_prot"/>
</dbReference>
<dbReference type="GO" id="GO:0005737">
    <property type="term" value="C:cytoplasm"/>
    <property type="evidence" value="ECO:0007669"/>
    <property type="project" value="TreeGrafter"/>
</dbReference>
<organism evidence="2 3">
    <name type="scientific">Champsocephalus esox</name>
    <name type="common">pike icefish</name>
    <dbReference type="NCBI Taxonomy" id="159716"/>
    <lineage>
        <taxon>Eukaryota</taxon>
        <taxon>Metazoa</taxon>
        <taxon>Chordata</taxon>
        <taxon>Craniata</taxon>
        <taxon>Vertebrata</taxon>
        <taxon>Euteleostomi</taxon>
        <taxon>Actinopterygii</taxon>
        <taxon>Neopterygii</taxon>
        <taxon>Teleostei</taxon>
        <taxon>Neoteleostei</taxon>
        <taxon>Acanthomorphata</taxon>
        <taxon>Eupercaria</taxon>
        <taxon>Perciformes</taxon>
        <taxon>Notothenioidei</taxon>
        <taxon>Channichthyidae</taxon>
        <taxon>Champsocephalus</taxon>
    </lineage>
</organism>
<sequence>MRDTINFLSEQGLEIEGIFRRSANVTLVKETQLQYNSGATVNFREMEDVHLAAVILKTFLRELPEPLLTYQLYNDIVNFSSVPTDSQVEQLKTLMESLPEENNVSLRYLISFLAQVSANSEVNKMTNSNLAVVFGPNLLWGRDNAMSLSAIGPINNFTRILLDHQHLVFT</sequence>
<proteinExistence type="predicted"/>
<protein>
    <recommendedName>
        <fullName evidence="1">Rho-GAP domain-containing protein</fullName>
    </recommendedName>
</protein>
<dbReference type="GO" id="GO:0005096">
    <property type="term" value="F:GTPase activator activity"/>
    <property type="evidence" value="ECO:0007669"/>
    <property type="project" value="TreeGrafter"/>
</dbReference>
<dbReference type="AlphaFoldDB" id="A0AAN8G826"/>
<dbReference type="EMBL" id="JAULUE010002069">
    <property type="protein sequence ID" value="KAK5875331.1"/>
    <property type="molecule type" value="Genomic_DNA"/>
</dbReference>
<evidence type="ECO:0000313" key="3">
    <source>
        <dbReference type="Proteomes" id="UP001335648"/>
    </source>
</evidence>
<gene>
    <name evidence="2" type="ORF">CesoFtcFv8_027818</name>
</gene>
<dbReference type="PANTHER" id="PTHR45808">
    <property type="entry name" value="RHO GTPASE-ACTIVATING PROTEIN 68F"/>
    <property type="match status" value="1"/>
</dbReference>
<dbReference type="Pfam" id="PF00620">
    <property type="entry name" value="RhoGAP"/>
    <property type="match status" value="1"/>
</dbReference>